<dbReference type="PANTHER" id="PTHR43968">
    <property type="match status" value="1"/>
</dbReference>
<gene>
    <name evidence="2" type="ORF">PbB2_02629</name>
</gene>
<dbReference type="PANTHER" id="PTHR43968:SF6">
    <property type="entry name" value="GLUTATHIONE S-TRANSFERASE OMEGA"/>
    <property type="match status" value="1"/>
</dbReference>
<sequence length="224" mass="25083">MSLYPILYSFRRCPYAIRARMALAYAGVDFELREVALKAKPAHLIEASPKATVPVLVLTDGRVIDQSLSIMRFALECYDPGNWQAGWNGDGRNLIAQTDGPFKQSLDRYKYPARFGLTAEIGRSEGLVFLSDLGTKLACNSYVLGNRISLVDVAIFPFVRQFAAVDPAWFAAQDLPHLHRWLSELIGSDLFGHVMTRYPTWCPGDEPVIFPRFRDRVPAGTNGQ</sequence>
<dbReference type="Gene3D" id="1.20.1050.10">
    <property type="match status" value="1"/>
</dbReference>
<dbReference type="Gene3D" id="3.40.30.10">
    <property type="entry name" value="Glutaredoxin"/>
    <property type="match status" value="1"/>
</dbReference>
<dbReference type="InterPro" id="IPR036249">
    <property type="entry name" value="Thioredoxin-like_sf"/>
</dbReference>
<comment type="caution">
    <text evidence="2">The sequence shown here is derived from an EMBL/GenBank/DDBJ whole genome shotgun (WGS) entry which is preliminary data.</text>
</comment>
<dbReference type="Pfam" id="PF13410">
    <property type="entry name" value="GST_C_2"/>
    <property type="match status" value="1"/>
</dbReference>
<dbReference type="GO" id="GO:0005737">
    <property type="term" value="C:cytoplasm"/>
    <property type="evidence" value="ECO:0007669"/>
    <property type="project" value="TreeGrafter"/>
</dbReference>
<accession>A0A2P2ECY9</accession>
<dbReference type="InterPro" id="IPR004045">
    <property type="entry name" value="Glutathione_S-Trfase_N"/>
</dbReference>
<dbReference type="InterPro" id="IPR036282">
    <property type="entry name" value="Glutathione-S-Trfase_C_sf"/>
</dbReference>
<evidence type="ECO:0000259" key="1">
    <source>
        <dbReference type="PROSITE" id="PS50404"/>
    </source>
</evidence>
<name>A0A2P2ECY9_9PROT</name>
<evidence type="ECO:0000313" key="3">
    <source>
        <dbReference type="Proteomes" id="UP000245086"/>
    </source>
</evidence>
<protein>
    <recommendedName>
        <fullName evidence="1">GST N-terminal domain-containing protein</fullName>
    </recommendedName>
</protein>
<dbReference type="SFLD" id="SFLDS00019">
    <property type="entry name" value="Glutathione_Transferase_(cytos"/>
    <property type="match status" value="1"/>
</dbReference>
<keyword evidence="3" id="KW-1185">Reference proteome</keyword>
<evidence type="ECO:0000313" key="2">
    <source>
        <dbReference type="EMBL" id="GBF58938.1"/>
    </source>
</evidence>
<dbReference type="InterPro" id="IPR040079">
    <property type="entry name" value="Glutathione_S-Trfase"/>
</dbReference>
<dbReference type="EMBL" id="BFBR01000009">
    <property type="protein sequence ID" value="GBF58938.1"/>
    <property type="molecule type" value="Genomic_DNA"/>
</dbReference>
<dbReference type="InterPro" id="IPR050983">
    <property type="entry name" value="GST_Omega/HSP26"/>
</dbReference>
<dbReference type="CDD" id="cd03060">
    <property type="entry name" value="GST_N_Omega_like"/>
    <property type="match status" value="1"/>
</dbReference>
<dbReference type="CDD" id="cd03196">
    <property type="entry name" value="GST_C_5"/>
    <property type="match status" value="1"/>
</dbReference>
<dbReference type="SUPFAM" id="SSF52833">
    <property type="entry name" value="Thioredoxin-like"/>
    <property type="match status" value="1"/>
</dbReference>
<dbReference type="AlphaFoldDB" id="A0A2P2ECY9"/>
<dbReference type="PROSITE" id="PS50404">
    <property type="entry name" value="GST_NTER"/>
    <property type="match status" value="1"/>
</dbReference>
<organism evidence="2 3">
    <name type="scientific">Candidatus Phycosocius bacilliformis</name>
    <dbReference type="NCBI Taxonomy" id="1445552"/>
    <lineage>
        <taxon>Bacteria</taxon>
        <taxon>Pseudomonadati</taxon>
        <taxon>Pseudomonadota</taxon>
        <taxon>Alphaproteobacteria</taxon>
        <taxon>Caulobacterales</taxon>
        <taxon>Caulobacterales incertae sedis</taxon>
        <taxon>Candidatus Phycosocius</taxon>
    </lineage>
</organism>
<dbReference type="Pfam" id="PF13409">
    <property type="entry name" value="GST_N_2"/>
    <property type="match status" value="1"/>
</dbReference>
<dbReference type="RefSeq" id="WP_108985804.1">
    <property type="nucleotide sequence ID" value="NZ_BFBR01000009.1"/>
</dbReference>
<proteinExistence type="predicted"/>
<reference evidence="2 3" key="1">
    <citation type="journal article" date="2018" name="Genome Announc.">
        <title>Draft Genome Sequence of "Candidatus Phycosocius bacilliformis," an Alphaproteobacterial Ectosymbiont of the Hydrocarbon-Producing Green Alga Botryococcus braunii.</title>
        <authorList>
            <person name="Tanabe Y."/>
            <person name="Yamaguchi H."/>
            <person name="Watanabe M.M."/>
        </authorList>
    </citation>
    <scope>NUCLEOTIDE SEQUENCE [LARGE SCALE GENOMIC DNA]</scope>
    <source>
        <strain evidence="2 3">BOTRYCO-2</strain>
    </source>
</reference>
<dbReference type="Proteomes" id="UP000245086">
    <property type="component" value="Unassembled WGS sequence"/>
</dbReference>
<dbReference type="SUPFAM" id="SSF47616">
    <property type="entry name" value="GST C-terminal domain-like"/>
    <property type="match status" value="1"/>
</dbReference>
<feature type="domain" description="GST N-terminal" evidence="1">
    <location>
        <begin position="3"/>
        <end position="82"/>
    </location>
</feature>
<dbReference type="OrthoDB" id="9813092at2"/>